<keyword evidence="1" id="KW-0812">Transmembrane</keyword>
<dbReference type="Proteomes" id="UP000433089">
    <property type="component" value="Unassembled WGS sequence"/>
</dbReference>
<keyword evidence="1" id="KW-1133">Transmembrane helix</keyword>
<proteinExistence type="predicted"/>
<protein>
    <submittedName>
        <fullName evidence="2">Uncharacterized protein</fullName>
    </submittedName>
</protein>
<evidence type="ECO:0000313" key="3">
    <source>
        <dbReference type="Proteomes" id="UP000433089"/>
    </source>
</evidence>
<keyword evidence="1" id="KW-0472">Membrane</keyword>
<sequence length="76" mass="8696">MNQENLPVFYVALGIFGFFKTVHVQVKTKSYDLILVLVKNTYKIGNFHLFSNKKAVNKRNISFCLQPVSVYPALNS</sequence>
<feature type="transmembrane region" description="Helical" evidence="1">
    <location>
        <begin position="6"/>
        <end position="24"/>
    </location>
</feature>
<evidence type="ECO:0000256" key="1">
    <source>
        <dbReference type="SAM" id="Phobius"/>
    </source>
</evidence>
<reference evidence="2 3" key="1">
    <citation type="submission" date="2019-10" db="EMBL/GenBank/DDBJ databases">
        <authorList>
            <person name="Karimi E."/>
        </authorList>
    </citation>
    <scope>NUCLEOTIDE SEQUENCE [LARGE SCALE GENOMIC DNA]</scope>
    <source>
        <strain evidence="2">Bacillus sp. 348</strain>
    </source>
</reference>
<accession>A0A653RBV0</accession>
<organism evidence="2 3">
    <name type="scientific">Bacillus altitudinis</name>
    <dbReference type="NCBI Taxonomy" id="293387"/>
    <lineage>
        <taxon>Bacteria</taxon>
        <taxon>Bacillati</taxon>
        <taxon>Bacillota</taxon>
        <taxon>Bacilli</taxon>
        <taxon>Bacillales</taxon>
        <taxon>Bacillaceae</taxon>
        <taxon>Bacillus</taxon>
    </lineage>
</organism>
<dbReference type="AlphaFoldDB" id="A0A653RBV0"/>
<evidence type="ECO:0000313" key="2">
    <source>
        <dbReference type="EMBL" id="VXB50896.1"/>
    </source>
</evidence>
<gene>
    <name evidence="2" type="ORF">BACI348_40872</name>
</gene>
<dbReference type="EMBL" id="CABWLH010000009">
    <property type="protein sequence ID" value="VXB50896.1"/>
    <property type="molecule type" value="Genomic_DNA"/>
</dbReference>
<name>A0A653RBV0_BACAB</name>